<feature type="binding site" evidence="8">
    <location>
        <begin position="174"/>
        <end position="176"/>
    </location>
    <ligand>
        <name>beta-D-galactose</name>
        <dbReference type="ChEBI" id="CHEBI:27667"/>
    </ligand>
</feature>
<feature type="active site" description="Proton acceptor" evidence="6">
    <location>
        <position position="308"/>
    </location>
</feature>
<reference evidence="9 10" key="1">
    <citation type="submission" date="2017-08" db="EMBL/GenBank/DDBJ databases">
        <title>Virgibacillus indicus sp. nov. and Virgibacillus profoundi sp. nov, two moderately halophilic bacteria isolated from marine sediment by using the Microfluidic Streak Plate.</title>
        <authorList>
            <person name="Xu B."/>
            <person name="Hu B."/>
            <person name="Wang J."/>
            <person name="Zhu Y."/>
            <person name="Huang L."/>
            <person name="Du W."/>
            <person name="Huang Y."/>
        </authorList>
    </citation>
    <scope>NUCLEOTIDE SEQUENCE [LARGE SCALE GENOMIC DNA]</scope>
    <source>
        <strain evidence="9 10">IO3-P3-H5</strain>
    </source>
</reference>
<dbReference type="EC" id="5.1.3.3" evidence="5"/>
<comment type="pathway">
    <text evidence="1 5">Carbohydrate metabolism; hexose metabolism.</text>
</comment>
<keyword evidence="10" id="KW-1185">Reference proteome</keyword>
<name>A0A2A2IJ96_9BACI</name>
<accession>A0A2A2IJ96</accession>
<dbReference type="UniPathway" id="UPA00242"/>
<dbReference type="PANTHER" id="PTHR10091:SF0">
    <property type="entry name" value="GALACTOSE MUTAROTASE"/>
    <property type="match status" value="1"/>
</dbReference>
<evidence type="ECO:0000256" key="7">
    <source>
        <dbReference type="PIRSR" id="PIRSR005096-2"/>
    </source>
</evidence>
<dbReference type="NCBIfam" id="NF008277">
    <property type="entry name" value="PRK11055.1"/>
    <property type="match status" value="1"/>
</dbReference>
<evidence type="ECO:0000256" key="5">
    <source>
        <dbReference type="PIRNR" id="PIRNR005096"/>
    </source>
</evidence>
<dbReference type="GO" id="GO:0005737">
    <property type="term" value="C:cytoplasm"/>
    <property type="evidence" value="ECO:0007669"/>
    <property type="project" value="TreeGrafter"/>
</dbReference>
<comment type="similarity">
    <text evidence="2 5">Belongs to the aldose epimerase family.</text>
</comment>
<evidence type="ECO:0000256" key="4">
    <source>
        <dbReference type="ARBA" id="ARBA00023277"/>
    </source>
</evidence>
<evidence type="ECO:0000256" key="3">
    <source>
        <dbReference type="ARBA" id="ARBA00023235"/>
    </source>
</evidence>
<organism evidence="9 10">
    <name type="scientific">Virgibacillus profundi</name>
    <dbReference type="NCBI Taxonomy" id="2024555"/>
    <lineage>
        <taxon>Bacteria</taxon>
        <taxon>Bacillati</taxon>
        <taxon>Bacillota</taxon>
        <taxon>Bacilli</taxon>
        <taxon>Bacillales</taxon>
        <taxon>Bacillaceae</taxon>
        <taxon>Virgibacillus</taxon>
    </lineage>
</organism>
<evidence type="ECO:0000256" key="8">
    <source>
        <dbReference type="PIRSR" id="PIRSR005096-3"/>
    </source>
</evidence>
<comment type="catalytic activity">
    <reaction evidence="5">
        <text>alpha-D-glucose = beta-D-glucose</text>
        <dbReference type="Rhea" id="RHEA:10264"/>
        <dbReference type="ChEBI" id="CHEBI:15903"/>
        <dbReference type="ChEBI" id="CHEBI:17925"/>
        <dbReference type="EC" id="5.1.3.3"/>
    </reaction>
</comment>
<gene>
    <name evidence="9" type="ORF">CIL05_00450</name>
</gene>
<dbReference type="PANTHER" id="PTHR10091">
    <property type="entry name" value="ALDOSE-1-EPIMERASE"/>
    <property type="match status" value="1"/>
</dbReference>
<feature type="binding site" evidence="7">
    <location>
        <position position="247"/>
    </location>
    <ligand>
        <name>beta-D-galactose</name>
        <dbReference type="ChEBI" id="CHEBI:27667"/>
    </ligand>
</feature>
<dbReference type="EMBL" id="NPOA01000001">
    <property type="protein sequence ID" value="PAV31165.1"/>
    <property type="molecule type" value="Genomic_DNA"/>
</dbReference>
<dbReference type="Proteomes" id="UP000218887">
    <property type="component" value="Unassembled WGS sequence"/>
</dbReference>
<comment type="caution">
    <text evidence="9">The sequence shown here is derived from an EMBL/GenBank/DDBJ whole genome shotgun (WGS) entry which is preliminary data.</text>
</comment>
<dbReference type="PIRSF" id="PIRSF005096">
    <property type="entry name" value="GALM"/>
    <property type="match status" value="1"/>
</dbReference>
<dbReference type="CDD" id="cd09019">
    <property type="entry name" value="galactose_mutarotase_like"/>
    <property type="match status" value="1"/>
</dbReference>
<dbReference type="GO" id="GO:0006006">
    <property type="term" value="P:glucose metabolic process"/>
    <property type="evidence" value="ECO:0007669"/>
    <property type="project" value="TreeGrafter"/>
</dbReference>
<dbReference type="InterPro" id="IPR011013">
    <property type="entry name" value="Gal_mutarotase_sf_dom"/>
</dbReference>
<dbReference type="Pfam" id="PF01263">
    <property type="entry name" value="Aldose_epim"/>
    <property type="match status" value="1"/>
</dbReference>
<dbReference type="SUPFAM" id="SSF74650">
    <property type="entry name" value="Galactose mutarotase-like"/>
    <property type="match status" value="1"/>
</dbReference>
<dbReference type="InterPro" id="IPR014718">
    <property type="entry name" value="GH-type_carb-bd"/>
</dbReference>
<keyword evidence="4 5" id="KW-0119">Carbohydrate metabolism</keyword>
<evidence type="ECO:0000256" key="6">
    <source>
        <dbReference type="PIRSR" id="PIRSR005096-1"/>
    </source>
</evidence>
<evidence type="ECO:0000313" key="10">
    <source>
        <dbReference type="Proteomes" id="UP000218887"/>
    </source>
</evidence>
<dbReference type="GO" id="GO:0030246">
    <property type="term" value="F:carbohydrate binding"/>
    <property type="evidence" value="ECO:0007669"/>
    <property type="project" value="InterPro"/>
</dbReference>
<dbReference type="InterPro" id="IPR047215">
    <property type="entry name" value="Galactose_mutarotase-like"/>
</dbReference>
<evidence type="ECO:0000313" key="9">
    <source>
        <dbReference type="EMBL" id="PAV31165.1"/>
    </source>
</evidence>
<dbReference type="Gene3D" id="2.70.98.10">
    <property type="match status" value="1"/>
</dbReference>
<dbReference type="InterPro" id="IPR015443">
    <property type="entry name" value="Aldose_1-epimerase"/>
</dbReference>
<evidence type="ECO:0000256" key="2">
    <source>
        <dbReference type="ARBA" id="ARBA00006206"/>
    </source>
</evidence>
<keyword evidence="3 5" id="KW-0413">Isomerase</keyword>
<evidence type="ECO:0000256" key="1">
    <source>
        <dbReference type="ARBA" id="ARBA00005028"/>
    </source>
</evidence>
<proteinExistence type="inferred from homology"/>
<dbReference type="InterPro" id="IPR008183">
    <property type="entry name" value="Aldose_1/G6P_1-epimerase"/>
</dbReference>
<dbReference type="OrthoDB" id="9779408at2"/>
<dbReference type="GO" id="GO:0004034">
    <property type="term" value="F:aldose 1-epimerase activity"/>
    <property type="evidence" value="ECO:0007669"/>
    <property type="project" value="UniProtKB-EC"/>
</dbReference>
<dbReference type="AlphaFoldDB" id="A0A2A2IJ96"/>
<feature type="active site" description="Proton donor" evidence="6">
    <location>
        <position position="174"/>
    </location>
</feature>
<protein>
    <recommendedName>
        <fullName evidence="5">Aldose 1-epimerase</fullName>
        <ecNumber evidence="5">5.1.3.3</ecNumber>
    </recommendedName>
</protein>
<dbReference type="GO" id="GO:0033499">
    <property type="term" value="P:galactose catabolic process via UDP-galactose, Leloir pathway"/>
    <property type="evidence" value="ECO:0007669"/>
    <property type="project" value="TreeGrafter"/>
</dbReference>
<sequence length="344" mass="38322">MQVETKELNKWKQYTITNEEGMSVSFLNYGGIITEIRTPDRDGRIENIVLGFKDYAEYEKNPDYFGALIGRVAGRIQNATFESNGEQHKLDKNEGEHQLHGGTNGFNQVIWDGQPFESQTAAGVKLSHNSPEGEGGYPGNIEVEVTYTLNNDNQFIIDYAATTDKTTAIALTNHSYFNLSGDLKDTVHNHFLTINSERFVELDKELIPTGNSIDVQDSPFDFREGRLLSDGLNDQTNQNKIVGNGYDHYFIFGNRNENNVVVVEENSGRVLTIQTDLPGMVMYTSNTLDTGIELAEGTSKPYLGVCFETQGSPASLNHKGFPGVLLKAGETYKKQTIFTFDAEN</sequence>